<organism evidence="9 10">
    <name type="scientific">Glutamicibacter arilaitensis</name>
    <dbReference type="NCBI Taxonomy" id="256701"/>
    <lineage>
        <taxon>Bacteria</taxon>
        <taxon>Bacillati</taxon>
        <taxon>Actinomycetota</taxon>
        <taxon>Actinomycetes</taxon>
        <taxon>Micrococcales</taxon>
        <taxon>Micrococcaceae</taxon>
        <taxon>Glutamicibacter</taxon>
    </lineage>
</organism>
<dbReference type="Pfam" id="PF00089">
    <property type="entry name" value="Trypsin"/>
    <property type="match status" value="1"/>
</dbReference>
<evidence type="ECO:0000259" key="8">
    <source>
        <dbReference type="PROSITE" id="PS50847"/>
    </source>
</evidence>
<evidence type="ECO:0000256" key="7">
    <source>
        <dbReference type="SAM" id="SignalP"/>
    </source>
</evidence>
<dbReference type="NCBIfam" id="TIGR01167">
    <property type="entry name" value="LPXTG_anchor"/>
    <property type="match status" value="1"/>
</dbReference>
<dbReference type="SUPFAM" id="SSF50494">
    <property type="entry name" value="Trypsin-like serine proteases"/>
    <property type="match status" value="1"/>
</dbReference>
<dbReference type="AlphaFoldDB" id="A0A4Y8TYU3"/>
<keyword evidence="9" id="KW-0645">Protease</keyword>
<keyword evidence="1" id="KW-0134">Cell wall</keyword>
<feature type="compositionally biased region" description="Low complexity" evidence="5">
    <location>
        <begin position="149"/>
        <end position="165"/>
    </location>
</feature>
<dbReference type="InterPro" id="IPR043504">
    <property type="entry name" value="Peptidase_S1_PA_chymotrypsin"/>
</dbReference>
<reference evidence="9 10" key="1">
    <citation type="submission" date="2019-03" db="EMBL/GenBank/DDBJ databases">
        <title>Glutamicibacter sp. LJH19 genome.</title>
        <authorList>
            <person name="Sinai Borker S."/>
            <person name="Kumar R."/>
        </authorList>
    </citation>
    <scope>NUCLEOTIDE SEQUENCE [LARGE SCALE GENOMIC DNA]</scope>
    <source>
        <strain evidence="9 10">LJH19</strain>
    </source>
</reference>
<dbReference type="InterPro" id="IPR009003">
    <property type="entry name" value="Peptidase_S1_PA"/>
</dbReference>
<dbReference type="PROSITE" id="PS00134">
    <property type="entry name" value="TRYPSIN_HIS"/>
    <property type="match status" value="1"/>
</dbReference>
<evidence type="ECO:0000256" key="3">
    <source>
        <dbReference type="ARBA" id="ARBA00022729"/>
    </source>
</evidence>
<keyword evidence="6" id="KW-0472">Membrane</keyword>
<evidence type="ECO:0000313" key="9">
    <source>
        <dbReference type="EMBL" id="TFH57366.1"/>
    </source>
</evidence>
<dbReference type="Proteomes" id="UP000297638">
    <property type="component" value="Unassembled WGS sequence"/>
</dbReference>
<feature type="compositionally biased region" description="Basic and acidic residues" evidence="5">
    <location>
        <begin position="166"/>
        <end position="178"/>
    </location>
</feature>
<keyword evidence="6" id="KW-0812">Transmembrane</keyword>
<feature type="compositionally biased region" description="Basic and acidic residues" evidence="5">
    <location>
        <begin position="709"/>
        <end position="725"/>
    </location>
</feature>
<feature type="domain" description="Gram-positive cocci surface proteins LPxTG" evidence="8">
    <location>
        <begin position="740"/>
        <end position="775"/>
    </location>
</feature>
<keyword evidence="9" id="KW-0378">Hydrolase</keyword>
<dbReference type="GO" id="GO:0006508">
    <property type="term" value="P:proteolysis"/>
    <property type="evidence" value="ECO:0007669"/>
    <property type="project" value="UniProtKB-KW"/>
</dbReference>
<keyword evidence="2" id="KW-0964">Secreted</keyword>
<evidence type="ECO:0000256" key="5">
    <source>
        <dbReference type="SAM" id="MobiDB-lite"/>
    </source>
</evidence>
<gene>
    <name evidence="9" type="ORF">EXY26_10365</name>
</gene>
<keyword evidence="6" id="KW-1133">Transmembrane helix</keyword>
<feature type="region of interest" description="Disordered" evidence="5">
    <location>
        <begin position="624"/>
        <end position="748"/>
    </location>
</feature>
<accession>A0A4Y8TYU3</accession>
<feature type="region of interest" description="Disordered" evidence="5">
    <location>
        <begin position="237"/>
        <end position="258"/>
    </location>
</feature>
<evidence type="ECO:0000313" key="10">
    <source>
        <dbReference type="Proteomes" id="UP000297638"/>
    </source>
</evidence>
<sequence>MPHPKKKTAQRGIVAAAATALVVGSSFMPALAAPTTSESPSAPATANDNVSDTSGSVDTTGLAEAIERDLGETPEEYLAEAKVSAKASDIKTALREAKIDSNVVVKDGVVVVQVGKADLSASKKVIAEVEAAETTVAGEEVVQASATATAEAAEESVPAAVAPTEATKKAEKVEKKSVEPSATEKATEGAPVEIETEEVSSIDEVLEELKKTASPEALKELTSVTIDEHGQVIVRAGEASKAKSSEASESASKSSHPELSLTEAIERLDGAKLKLSKDGGPATPAALEDVYGGMGYATTADGDYSGAFGFCSVGLNAWNAEGEDAVITAGHCTTDGSMKDVNVLEHDAIDSISAIGIDLGTFGFSQFGTAGNGGNPWNPEESGDWEIGTDIAVIDAINPAANLHPAVTKWPAGADEREETINITSAGAGVVGQSACNSGRTTGWQCSELLEEGVFFVAGYDENGEQTNQSVRTVWGYTGANPEGNTLLPGDSGGSVVQGTRAIGVNSAYGAGVALYTSLVDAQAKTPVGDYAVKLFISAPQITADNGTEVEAGDAITGTVANAADGTKVDIIVDGKVIDTVTVKAGKFSFTAPEELGEFSFTVQAKNGFDKSATTNANVVVIAAPTPTPTPTPTEEPTSTPTEEPTSTPTEEPTEEPTSTPTEEPTSTPTEEPTSTPTEEPTAEPSESTSPSPSEDETEKPSTSPSATEDDKSEAPKDQKDDEPTKSVTPKENPKDDDALADTGSNSVPLIAAGGAMALAGAAFLLFRRSARRHG</sequence>
<dbReference type="PROSITE" id="PS50847">
    <property type="entry name" value="GRAM_POS_ANCHORING"/>
    <property type="match status" value="1"/>
</dbReference>
<dbReference type="InterPro" id="IPR018114">
    <property type="entry name" value="TRYPSIN_HIS"/>
</dbReference>
<evidence type="ECO:0000256" key="6">
    <source>
        <dbReference type="SAM" id="Phobius"/>
    </source>
</evidence>
<evidence type="ECO:0000256" key="2">
    <source>
        <dbReference type="ARBA" id="ARBA00022525"/>
    </source>
</evidence>
<feature type="region of interest" description="Disordered" evidence="5">
    <location>
        <begin position="149"/>
        <end position="199"/>
    </location>
</feature>
<feature type="chain" id="PRO_5021274204" evidence="7">
    <location>
        <begin position="33"/>
        <end position="775"/>
    </location>
</feature>
<proteinExistence type="predicted"/>
<feature type="signal peptide" evidence="7">
    <location>
        <begin position="1"/>
        <end position="32"/>
    </location>
</feature>
<dbReference type="InterPro" id="IPR019931">
    <property type="entry name" value="LPXTG_anchor"/>
</dbReference>
<feature type="compositionally biased region" description="Low complexity" evidence="5">
    <location>
        <begin position="635"/>
        <end position="693"/>
    </location>
</feature>
<protein>
    <submittedName>
        <fullName evidence="9">Trypsin-like serine protease</fullName>
    </submittedName>
</protein>
<evidence type="ECO:0000256" key="1">
    <source>
        <dbReference type="ARBA" id="ARBA00022512"/>
    </source>
</evidence>
<dbReference type="InterPro" id="IPR001254">
    <property type="entry name" value="Trypsin_dom"/>
</dbReference>
<comment type="caution">
    <text evidence="9">The sequence shown here is derived from an EMBL/GenBank/DDBJ whole genome shotgun (WGS) entry which is preliminary data.</text>
</comment>
<name>A0A4Y8TYU3_9MICC</name>
<dbReference type="CDD" id="cd21112">
    <property type="entry name" value="alphaLP-like"/>
    <property type="match status" value="1"/>
</dbReference>
<evidence type="ECO:0000256" key="4">
    <source>
        <dbReference type="ARBA" id="ARBA00023088"/>
    </source>
</evidence>
<feature type="compositionally biased region" description="Polar residues" evidence="5">
    <location>
        <begin position="34"/>
        <end position="57"/>
    </location>
</feature>
<feature type="transmembrane region" description="Helical" evidence="6">
    <location>
        <begin position="748"/>
        <end position="767"/>
    </location>
</feature>
<dbReference type="RefSeq" id="WP_134780294.1">
    <property type="nucleotide sequence ID" value="NZ_SPDS01000001.1"/>
</dbReference>
<dbReference type="GO" id="GO:0004252">
    <property type="term" value="F:serine-type endopeptidase activity"/>
    <property type="evidence" value="ECO:0007669"/>
    <property type="project" value="InterPro"/>
</dbReference>
<keyword evidence="3 7" id="KW-0732">Signal</keyword>
<feature type="region of interest" description="Disordered" evidence="5">
    <location>
        <begin position="32"/>
        <end position="57"/>
    </location>
</feature>
<keyword evidence="4" id="KW-0572">Peptidoglycan-anchor</keyword>
<dbReference type="Gene3D" id="2.40.10.10">
    <property type="entry name" value="Trypsin-like serine proteases"/>
    <property type="match status" value="2"/>
</dbReference>
<dbReference type="EMBL" id="SPDS01000001">
    <property type="protein sequence ID" value="TFH57366.1"/>
    <property type="molecule type" value="Genomic_DNA"/>
</dbReference>